<dbReference type="GeneID" id="63820932"/>
<feature type="domain" description="DUF302" evidence="1">
    <location>
        <begin position="90"/>
        <end position="138"/>
    </location>
</feature>
<dbReference type="Gene3D" id="3.30.310.70">
    <property type="entry name" value="TT1751-like domain"/>
    <property type="match status" value="1"/>
</dbReference>
<gene>
    <name evidence="2" type="ORF">LAESUDRAFT_645149</name>
</gene>
<keyword evidence="3" id="KW-1185">Reference proteome</keyword>
<dbReference type="Proteomes" id="UP000076871">
    <property type="component" value="Unassembled WGS sequence"/>
</dbReference>
<organism evidence="2 3">
    <name type="scientific">Laetiporus sulphureus 93-53</name>
    <dbReference type="NCBI Taxonomy" id="1314785"/>
    <lineage>
        <taxon>Eukaryota</taxon>
        <taxon>Fungi</taxon>
        <taxon>Dikarya</taxon>
        <taxon>Basidiomycota</taxon>
        <taxon>Agaricomycotina</taxon>
        <taxon>Agaricomycetes</taxon>
        <taxon>Polyporales</taxon>
        <taxon>Laetiporus</taxon>
    </lineage>
</organism>
<name>A0A165GMS4_9APHY</name>
<dbReference type="OrthoDB" id="5190258at2759"/>
<dbReference type="InParanoid" id="A0A165GMS4"/>
<dbReference type="Pfam" id="PF03625">
    <property type="entry name" value="DUF302"/>
    <property type="match status" value="1"/>
</dbReference>
<dbReference type="EMBL" id="KV427609">
    <property type="protein sequence ID" value="KZT10564.1"/>
    <property type="molecule type" value="Genomic_DNA"/>
</dbReference>
<accession>A0A165GMS4</accession>
<evidence type="ECO:0000313" key="3">
    <source>
        <dbReference type="Proteomes" id="UP000076871"/>
    </source>
</evidence>
<sequence>MSKSVEEFSAKRIVFETSVPVDEIVARLDKELNSDKAGPQLFEILKEVKNREELERGFQEVSGGKDFVLFGKSPFHVWRNAYFGTTDGLKTYQYSLGNPTMAQPMLQLELYTTLHVPPRMLVVEKADRSGTEIVYMQPSTLFAAPRNGKVDEKLHAMAEKVDDKIESLVRRVIGA</sequence>
<dbReference type="InterPro" id="IPR005180">
    <property type="entry name" value="DUF302"/>
</dbReference>
<dbReference type="InterPro" id="IPR035923">
    <property type="entry name" value="TT1751-like_sf"/>
</dbReference>
<evidence type="ECO:0000259" key="1">
    <source>
        <dbReference type="Pfam" id="PF03625"/>
    </source>
</evidence>
<dbReference type="SUPFAM" id="SSF103247">
    <property type="entry name" value="TT1751-like"/>
    <property type="match status" value="1"/>
</dbReference>
<protein>
    <recommendedName>
        <fullName evidence="1">DUF302 domain-containing protein</fullName>
    </recommendedName>
</protein>
<dbReference type="AlphaFoldDB" id="A0A165GMS4"/>
<proteinExistence type="predicted"/>
<dbReference type="RefSeq" id="XP_040768304.1">
    <property type="nucleotide sequence ID" value="XM_040903902.1"/>
</dbReference>
<reference evidence="2 3" key="1">
    <citation type="journal article" date="2016" name="Mol. Biol. Evol.">
        <title>Comparative Genomics of Early-Diverging Mushroom-Forming Fungi Provides Insights into the Origins of Lignocellulose Decay Capabilities.</title>
        <authorList>
            <person name="Nagy L.G."/>
            <person name="Riley R."/>
            <person name="Tritt A."/>
            <person name="Adam C."/>
            <person name="Daum C."/>
            <person name="Floudas D."/>
            <person name="Sun H."/>
            <person name="Yadav J.S."/>
            <person name="Pangilinan J."/>
            <person name="Larsson K.H."/>
            <person name="Matsuura K."/>
            <person name="Barry K."/>
            <person name="Labutti K."/>
            <person name="Kuo R."/>
            <person name="Ohm R.A."/>
            <person name="Bhattacharya S.S."/>
            <person name="Shirouzu T."/>
            <person name="Yoshinaga Y."/>
            <person name="Martin F.M."/>
            <person name="Grigoriev I.V."/>
            <person name="Hibbett D.S."/>
        </authorList>
    </citation>
    <scope>NUCLEOTIDE SEQUENCE [LARGE SCALE GENOMIC DNA]</scope>
    <source>
        <strain evidence="2 3">93-53</strain>
    </source>
</reference>
<dbReference type="CDD" id="cd14797">
    <property type="entry name" value="DUF302"/>
    <property type="match status" value="1"/>
</dbReference>
<evidence type="ECO:0000313" key="2">
    <source>
        <dbReference type="EMBL" id="KZT10564.1"/>
    </source>
</evidence>